<feature type="transmembrane region" description="Helical" evidence="1">
    <location>
        <begin position="109"/>
        <end position="129"/>
    </location>
</feature>
<dbReference type="AlphaFoldDB" id="A0A832A0S3"/>
<protein>
    <submittedName>
        <fullName evidence="2">YeeE/YedE family protein</fullName>
    </submittedName>
</protein>
<accession>A0A832A0S3</accession>
<dbReference type="InterPro" id="IPR007272">
    <property type="entry name" value="Sulf_transp_TsuA/YedE"/>
</dbReference>
<proteinExistence type="predicted"/>
<sequence length="175" mass="19187">MKMLVYGLVTGLLFGFLLQKGRVLRYDKQLGALRLQDMTIVKFMLSSVMVGMVGVYVLHDLGLAKLSIKATVLGPVILGALIFGFGWGLLGYCPGTSMGALGEGRWDALWGILGMIVGAGVFAEAYPLLEKTIYTWGNLGRITLPQVLGISHWVIIPLFLAGALWLFWWLEKRGL</sequence>
<comment type="caution">
    <text evidence="2">The sequence shown here is derived from an EMBL/GenBank/DDBJ whole genome shotgun (WGS) entry which is preliminary data.</text>
</comment>
<feature type="transmembrane region" description="Helical" evidence="1">
    <location>
        <begin position="70"/>
        <end position="89"/>
    </location>
</feature>
<keyword evidence="1" id="KW-1133">Transmembrane helix</keyword>
<keyword evidence="1" id="KW-0812">Transmembrane</keyword>
<keyword evidence="1" id="KW-0472">Membrane</keyword>
<reference evidence="2" key="1">
    <citation type="journal article" date="2020" name="mSystems">
        <title>Genome- and Community-Level Interaction Insights into Carbon Utilization and Element Cycling Functions of Hydrothermarchaeota in Hydrothermal Sediment.</title>
        <authorList>
            <person name="Zhou Z."/>
            <person name="Liu Y."/>
            <person name="Xu W."/>
            <person name="Pan J."/>
            <person name="Luo Z.H."/>
            <person name="Li M."/>
        </authorList>
    </citation>
    <scope>NUCLEOTIDE SEQUENCE [LARGE SCALE GENOMIC DNA]</scope>
    <source>
        <strain evidence="2">SpSt-456</strain>
    </source>
</reference>
<evidence type="ECO:0000313" key="2">
    <source>
        <dbReference type="EMBL" id="HFK95726.1"/>
    </source>
</evidence>
<evidence type="ECO:0000256" key="1">
    <source>
        <dbReference type="SAM" id="Phobius"/>
    </source>
</evidence>
<feature type="transmembrane region" description="Helical" evidence="1">
    <location>
        <begin position="41"/>
        <end position="58"/>
    </location>
</feature>
<name>A0A832A0S3_9BACT</name>
<gene>
    <name evidence="2" type="ORF">ENS06_00180</name>
</gene>
<organism evidence="2">
    <name type="scientific">Desulfacinum infernum</name>
    <dbReference type="NCBI Taxonomy" id="35837"/>
    <lineage>
        <taxon>Bacteria</taxon>
        <taxon>Pseudomonadati</taxon>
        <taxon>Thermodesulfobacteriota</taxon>
        <taxon>Syntrophobacteria</taxon>
        <taxon>Syntrophobacterales</taxon>
        <taxon>Syntrophobacteraceae</taxon>
        <taxon>Desulfacinum</taxon>
    </lineage>
</organism>
<dbReference type="EMBL" id="DSTK01000002">
    <property type="protein sequence ID" value="HFK95726.1"/>
    <property type="molecule type" value="Genomic_DNA"/>
</dbReference>
<dbReference type="Pfam" id="PF04143">
    <property type="entry name" value="Sulf_transp"/>
    <property type="match status" value="1"/>
</dbReference>
<feature type="transmembrane region" description="Helical" evidence="1">
    <location>
        <begin position="150"/>
        <end position="170"/>
    </location>
</feature>